<dbReference type="EMBL" id="FNEH01000023">
    <property type="protein sequence ID" value="SDJ01323.1"/>
    <property type="molecule type" value="Genomic_DNA"/>
</dbReference>
<accession>A0A1G8Q9T3</accession>
<gene>
    <name evidence="1" type="ORF">SAMN04515654_12310</name>
</gene>
<reference evidence="1 2" key="1">
    <citation type="submission" date="2016-10" db="EMBL/GenBank/DDBJ databases">
        <authorList>
            <person name="de Groot N.N."/>
        </authorList>
    </citation>
    <scope>NUCLEOTIDE SEQUENCE [LARGE SCALE GENOMIC DNA]</scope>
    <source>
        <strain evidence="1 2">WG7</strain>
    </source>
</reference>
<proteinExistence type="predicted"/>
<dbReference type="AlphaFoldDB" id="A0A1G8Q9T3"/>
<evidence type="ECO:0000313" key="1">
    <source>
        <dbReference type="EMBL" id="SDJ01323.1"/>
    </source>
</evidence>
<evidence type="ECO:0000313" key="2">
    <source>
        <dbReference type="Proteomes" id="UP000198945"/>
    </source>
</evidence>
<dbReference type="Proteomes" id="UP000198945">
    <property type="component" value="Unassembled WGS sequence"/>
</dbReference>
<protein>
    <submittedName>
        <fullName evidence="1">Uncharacterized protein</fullName>
    </submittedName>
</protein>
<organism evidence="1 2">
    <name type="scientific">Halanaerobium congolense</name>
    <dbReference type="NCBI Taxonomy" id="54121"/>
    <lineage>
        <taxon>Bacteria</taxon>
        <taxon>Bacillati</taxon>
        <taxon>Bacillota</taxon>
        <taxon>Clostridia</taxon>
        <taxon>Halanaerobiales</taxon>
        <taxon>Halanaerobiaceae</taxon>
        <taxon>Halanaerobium</taxon>
    </lineage>
</organism>
<name>A0A1G8Q9T3_9FIRM</name>
<sequence>MQYSMNKSVVDDLKTKFGPVEFYTGPFKTFPGNWFLLELKPMPLNSEINDVASDICRNGSVKVNKGKVKHHLDNCDRESHSFSSKLRHVEKIISDLKDEKYYIAVHPGDENILNGQPIAISIKPEINYIKYPDHPHLNAGAKDVSMEGFNFYLPNSLCYTDDPKQLGTDTVDRMLFAFDLITIWLFRHQIWLKTREVYGKGTWIGPEAASFPPYIYPKILNPLGKCRCGKNEKYGNCHRPYDIKKLRKKAKQNNRINLKHQTYGSWRKNIYNPQRRSLKVLKNILL</sequence>